<protein>
    <submittedName>
        <fullName evidence="10">Rhomboid family intramembrane serine protease</fullName>
        <ecNumber evidence="10">3.4.21.105</ecNumber>
    </submittedName>
</protein>
<evidence type="ECO:0000256" key="4">
    <source>
        <dbReference type="ARBA" id="ARBA00022801"/>
    </source>
</evidence>
<evidence type="ECO:0000256" key="7">
    <source>
        <dbReference type="PROSITE-ProRule" id="PRU00339"/>
    </source>
</evidence>
<accession>A0AAW5E017</accession>
<dbReference type="Gene3D" id="1.25.40.10">
    <property type="entry name" value="Tetratricopeptide repeat domain"/>
    <property type="match status" value="1"/>
</dbReference>
<feature type="transmembrane region" description="Helical" evidence="8">
    <location>
        <begin position="290"/>
        <end position="306"/>
    </location>
</feature>
<dbReference type="RefSeq" id="WP_240253756.1">
    <property type="nucleotide sequence ID" value="NZ_JAKTTI010000006.1"/>
</dbReference>
<dbReference type="InterPro" id="IPR011990">
    <property type="entry name" value="TPR-like_helical_dom_sf"/>
</dbReference>
<dbReference type="EC" id="3.4.21.105" evidence="10"/>
<organism evidence="10 11">
    <name type="scientific">Fredinandcohnia quinoae</name>
    <dbReference type="NCBI Taxonomy" id="2918902"/>
    <lineage>
        <taxon>Bacteria</taxon>
        <taxon>Bacillati</taxon>
        <taxon>Bacillota</taxon>
        <taxon>Bacilli</taxon>
        <taxon>Bacillales</taxon>
        <taxon>Bacillaceae</taxon>
        <taxon>Fredinandcohnia</taxon>
    </lineage>
</organism>
<dbReference type="Pfam" id="PF01694">
    <property type="entry name" value="Rhomboid"/>
    <property type="match status" value="1"/>
</dbReference>
<gene>
    <name evidence="10" type="ORF">MJG50_06285</name>
</gene>
<dbReference type="EMBL" id="JAKTTI010000006">
    <property type="protein sequence ID" value="MCH1624929.1"/>
    <property type="molecule type" value="Genomic_DNA"/>
</dbReference>
<dbReference type="PROSITE" id="PS50005">
    <property type="entry name" value="TPR"/>
    <property type="match status" value="1"/>
</dbReference>
<dbReference type="PANTHER" id="PTHR43731">
    <property type="entry name" value="RHOMBOID PROTEASE"/>
    <property type="match status" value="1"/>
</dbReference>
<dbReference type="AlphaFoldDB" id="A0AAW5E017"/>
<dbReference type="SUPFAM" id="SSF144091">
    <property type="entry name" value="Rhomboid-like"/>
    <property type="match status" value="1"/>
</dbReference>
<feature type="transmembrane region" description="Helical" evidence="8">
    <location>
        <begin position="183"/>
        <end position="201"/>
    </location>
</feature>
<dbReference type="GO" id="GO:0006508">
    <property type="term" value="P:proteolysis"/>
    <property type="evidence" value="ECO:0007669"/>
    <property type="project" value="UniProtKB-KW"/>
</dbReference>
<dbReference type="GO" id="GO:0016020">
    <property type="term" value="C:membrane"/>
    <property type="evidence" value="ECO:0007669"/>
    <property type="project" value="UniProtKB-SubCell"/>
</dbReference>
<keyword evidence="7" id="KW-0802">TPR repeat</keyword>
<evidence type="ECO:0000256" key="1">
    <source>
        <dbReference type="ARBA" id="ARBA00004141"/>
    </source>
</evidence>
<dbReference type="SUPFAM" id="SSF48452">
    <property type="entry name" value="TPR-like"/>
    <property type="match status" value="1"/>
</dbReference>
<dbReference type="PANTHER" id="PTHR43731:SF14">
    <property type="entry name" value="PRESENILIN-ASSOCIATED RHOMBOID-LIKE PROTEIN, MITOCHONDRIAL"/>
    <property type="match status" value="1"/>
</dbReference>
<dbReference type="Proteomes" id="UP001431131">
    <property type="component" value="Unassembled WGS sequence"/>
</dbReference>
<evidence type="ECO:0000256" key="2">
    <source>
        <dbReference type="ARBA" id="ARBA00009045"/>
    </source>
</evidence>
<keyword evidence="5 8" id="KW-1133">Transmembrane helix</keyword>
<dbReference type="SMART" id="SM00028">
    <property type="entry name" value="TPR"/>
    <property type="match status" value="2"/>
</dbReference>
<proteinExistence type="inferred from homology"/>
<keyword evidence="11" id="KW-1185">Reference proteome</keyword>
<evidence type="ECO:0000256" key="5">
    <source>
        <dbReference type="ARBA" id="ARBA00022989"/>
    </source>
</evidence>
<evidence type="ECO:0000313" key="10">
    <source>
        <dbReference type="EMBL" id="MCH1624929.1"/>
    </source>
</evidence>
<feature type="repeat" description="TPR" evidence="7">
    <location>
        <begin position="465"/>
        <end position="498"/>
    </location>
</feature>
<dbReference type="InterPro" id="IPR022764">
    <property type="entry name" value="Peptidase_S54_rhomboid_dom"/>
</dbReference>
<sequence length="516" mass="58591">MFKQDFTYWKMIHSLLVNGDYRILQISQSNNEIWLESTQKNKPRIIRLLRYDLDWSNWMQRDMEITAAKVEKLRQKLFLRKIEALNIYISTYSPVDDWHFRVENPLQTGKKQQTSLQSIVITSEDEEQGLALFAEKVQILLEIEDDGSLIDEAKIEILKRETITIANQRAKADQKLFQNGKPFFTYLLIAIQVIMFGILELNGGSTSTNTLIKYGAKENLLILDGEWWRFFSPMFLHIGFFHLLMNTVALYYLGTAIERIFGKPRFLLIYIFAGFSGSLASFVFSPALSAGASGAIFGCFGALLFFGMTYPSLFFRTMGANVIGVIIFNLIFGFVVPGIDNAGHIGGLIGGFLATSIIQLPNHQQYVKRAVGLIVTVTLLLSMFYIGYEIQPQSNNPQFVLKKAQKEVEANNFEEAYQLLHNIVDEGEPSAELYFYLSVAEIKLGKFEQAKEHLIIVTNEEPTLSEAHYNLALVYIQLQDYKSAKESAENAASANPDNESYKKLIKELEEVIGSTD</sequence>
<evidence type="ECO:0000259" key="9">
    <source>
        <dbReference type="Pfam" id="PF01694"/>
    </source>
</evidence>
<feature type="transmembrane region" description="Helical" evidence="8">
    <location>
        <begin position="370"/>
        <end position="388"/>
    </location>
</feature>
<feature type="transmembrane region" description="Helical" evidence="8">
    <location>
        <begin position="234"/>
        <end position="254"/>
    </location>
</feature>
<keyword evidence="10" id="KW-0645">Protease</keyword>
<dbReference type="InterPro" id="IPR050925">
    <property type="entry name" value="Rhomboid_protease_S54"/>
</dbReference>
<feature type="transmembrane region" description="Helical" evidence="8">
    <location>
        <begin position="313"/>
        <end position="336"/>
    </location>
</feature>
<reference evidence="10" key="1">
    <citation type="submission" date="2022-02" db="EMBL/GenBank/DDBJ databases">
        <title>Fredinandcohnia quinoae sp. nov. isolated from Chenopodium quinoa seeds.</title>
        <authorList>
            <person name="Saati-Santamaria Z."/>
            <person name="Flores-Felix J.D."/>
            <person name="Igual J.M."/>
            <person name="Velazquez E."/>
            <person name="Garcia-Fraile P."/>
            <person name="Martinez-Molina E."/>
        </authorList>
    </citation>
    <scope>NUCLEOTIDE SEQUENCE</scope>
    <source>
        <strain evidence="10">SECRCQ15</strain>
    </source>
</reference>
<comment type="similarity">
    <text evidence="2">Belongs to the peptidase S54 family.</text>
</comment>
<keyword evidence="3 8" id="KW-0812">Transmembrane</keyword>
<evidence type="ECO:0000256" key="3">
    <source>
        <dbReference type="ARBA" id="ARBA00022692"/>
    </source>
</evidence>
<dbReference type="InterPro" id="IPR019734">
    <property type="entry name" value="TPR_rpt"/>
</dbReference>
<dbReference type="InterPro" id="IPR035952">
    <property type="entry name" value="Rhomboid-like_sf"/>
</dbReference>
<dbReference type="Pfam" id="PF13181">
    <property type="entry name" value="TPR_8"/>
    <property type="match status" value="1"/>
</dbReference>
<dbReference type="GO" id="GO:0004252">
    <property type="term" value="F:serine-type endopeptidase activity"/>
    <property type="evidence" value="ECO:0007669"/>
    <property type="project" value="InterPro"/>
</dbReference>
<dbReference type="Gene3D" id="1.20.1540.10">
    <property type="entry name" value="Rhomboid-like"/>
    <property type="match status" value="1"/>
</dbReference>
<evidence type="ECO:0000313" key="11">
    <source>
        <dbReference type="Proteomes" id="UP001431131"/>
    </source>
</evidence>
<comment type="caution">
    <text evidence="10">The sequence shown here is derived from an EMBL/GenBank/DDBJ whole genome shotgun (WGS) entry which is preliminary data.</text>
</comment>
<comment type="subcellular location">
    <subcellularLocation>
        <location evidence="1">Membrane</location>
        <topology evidence="1">Multi-pass membrane protein</topology>
    </subcellularLocation>
</comment>
<feature type="transmembrane region" description="Helical" evidence="8">
    <location>
        <begin position="342"/>
        <end position="358"/>
    </location>
</feature>
<keyword evidence="6 8" id="KW-0472">Membrane</keyword>
<evidence type="ECO:0000256" key="8">
    <source>
        <dbReference type="SAM" id="Phobius"/>
    </source>
</evidence>
<evidence type="ECO:0000256" key="6">
    <source>
        <dbReference type="ARBA" id="ARBA00023136"/>
    </source>
</evidence>
<keyword evidence="4 10" id="KW-0378">Hydrolase</keyword>
<feature type="domain" description="Peptidase S54 rhomboid" evidence="9">
    <location>
        <begin position="225"/>
        <end position="357"/>
    </location>
</feature>
<name>A0AAW5E017_9BACI</name>
<feature type="transmembrane region" description="Helical" evidence="8">
    <location>
        <begin position="266"/>
        <end position="284"/>
    </location>
</feature>